<dbReference type="HAMAP" id="MF_03188">
    <property type="entry name" value="Methyltr_EFM4"/>
    <property type="match status" value="1"/>
</dbReference>
<dbReference type="GO" id="GO:0016192">
    <property type="term" value="P:vesicle-mediated transport"/>
    <property type="evidence" value="ECO:0007669"/>
    <property type="project" value="UniProtKB-UniRule"/>
</dbReference>
<evidence type="ECO:0000256" key="1">
    <source>
        <dbReference type="ARBA" id="ARBA00022490"/>
    </source>
</evidence>
<dbReference type="EC" id="2.1.1.-" evidence="5"/>
<gene>
    <name evidence="5" type="primary">EFM4</name>
    <name evidence="8" type="ORF">DL546_004828</name>
</gene>
<evidence type="ECO:0000256" key="6">
    <source>
        <dbReference type="SAM" id="MobiDB-lite"/>
    </source>
</evidence>
<keyword evidence="9" id="KW-1185">Reference proteome</keyword>
<sequence>MTTAPTKPSHLEPSKLGTKQYWDALYATELTNHASNPEDEGTVWFDDSDAEAKILEFLDRHLEAPDSTLHLCKAQTTFLDLGCGNGSLLFALRDDGWEGRLLGVDYSEASVALAVKVGAARRKRAEEEAEEEQNGDGEEEKEVNGNSREDADGFTTPGRDAHNNAISAPAPGSKSVDFMVWDVLAGPIPAVSANPRTSSSSESDSAVAGWDVVLDKGTFDAVSLSDQKDESGRRICEDYRGRVLRLLRTGGVFLVTSCNWTEEELKGWFEGGEGGVEGQLKQVDRVEYRSFSFGGVKGQTISTACFMKV</sequence>
<organism evidence="8 9">
    <name type="scientific">Coniochaeta pulveracea</name>
    <dbReference type="NCBI Taxonomy" id="177199"/>
    <lineage>
        <taxon>Eukaryota</taxon>
        <taxon>Fungi</taxon>
        <taxon>Dikarya</taxon>
        <taxon>Ascomycota</taxon>
        <taxon>Pezizomycotina</taxon>
        <taxon>Sordariomycetes</taxon>
        <taxon>Sordariomycetidae</taxon>
        <taxon>Coniochaetales</taxon>
        <taxon>Coniochaetaceae</taxon>
        <taxon>Coniochaeta</taxon>
    </lineage>
</organism>
<keyword evidence="3 5" id="KW-0808">Transferase</keyword>
<keyword evidence="1 5" id="KW-0963">Cytoplasm</keyword>
<dbReference type="Gene3D" id="3.40.50.150">
    <property type="entry name" value="Vaccinia Virus protein VP39"/>
    <property type="match status" value="1"/>
</dbReference>
<reference evidence="8 9" key="1">
    <citation type="submission" date="2018-08" db="EMBL/GenBank/DDBJ databases">
        <title>Draft genome of the lignicolous fungus Coniochaeta pulveracea.</title>
        <authorList>
            <person name="Borstlap C.J."/>
            <person name="De Witt R.N."/>
            <person name="Botha A."/>
            <person name="Volschenk H."/>
        </authorList>
    </citation>
    <scope>NUCLEOTIDE SEQUENCE [LARGE SCALE GENOMIC DNA]</scope>
    <source>
        <strain evidence="8 9">CAB683</strain>
    </source>
</reference>
<keyword evidence="4 5" id="KW-0949">S-adenosyl-L-methionine</keyword>
<evidence type="ECO:0000313" key="9">
    <source>
        <dbReference type="Proteomes" id="UP000275385"/>
    </source>
</evidence>
<protein>
    <recommendedName>
        <fullName evidence="5">Protein-lysine N-methyltransferase EFM4</fullName>
        <ecNumber evidence="5">2.1.1.-</ecNumber>
    </recommendedName>
    <alternativeName>
        <fullName evidence="5">Elongation factor methyltransferase 4</fullName>
    </alternativeName>
</protein>
<dbReference type="InterPro" id="IPR025714">
    <property type="entry name" value="Methyltranfer_dom"/>
</dbReference>
<evidence type="ECO:0000256" key="3">
    <source>
        <dbReference type="ARBA" id="ARBA00022679"/>
    </source>
</evidence>
<comment type="function">
    <text evidence="5">S-adenosyl-L-methionine-dependent protein-lysine N-methyltransferase that mono- and dimethylates elongation factor 1-alpha at 'Lys-316'. May play a role in intracellular transport.</text>
</comment>
<dbReference type="InterPro" id="IPR026635">
    <property type="entry name" value="Efm4/METTL10"/>
</dbReference>
<feature type="domain" description="Methyltransferase" evidence="7">
    <location>
        <begin position="74"/>
        <end position="116"/>
    </location>
</feature>
<name>A0A420Y546_9PEZI</name>
<dbReference type="AlphaFoldDB" id="A0A420Y546"/>
<comment type="caution">
    <text evidence="8">The sequence shown here is derived from an EMBL/GenBank/DDBJ whole genome shotgun (WGS) entry which is preliminary data.</text>
</comment>
<dbReference type="GO" id="GO:0016279">
    <property type="term" value="F:protein-lysine N-methyltransferase activity"/>
    <property type="evidence" value="ECO:0007669"/>
    <property type="project" value="UniProtKB-UniRule"/>
</dbReference>
<keyword evidence="5" id="KW-0813">Transport</keyword>
<dbReference type="Proteomes" id="UP000275385">
    <property type="component" value="Unassembled WGS sequence"/>
</dbReference>
<dbReference type="PANTHER" id="PTHR12843:SF5">
    <property type="entry name" value="EEF1A LYSINE METHYLTRANSFERASE 2"/>
    <property type="match status" value="1"/>
</dbReference>
<dbReference type="InterPro" id="IPR029063">
    <property type="entry name" value="SAM-dependent_MTases_sf"/>
</dbReference>
<dbReference type="GO" id="GO:0032259">
    <property type="term" value="P:methylation"/>
    <property type="evidence" value="ECO:0007669"/>
    <property type="project" value="UniProtKB-KW"/>
</dbReference>
<accession>A0A420Y546</accession>
<dbReference type="Pfam" id="PF13847">
    <property type="entry name" value="Methyltransf_31"/>
    <property type="match status" value="1"/>
</dbReference>
<dbReference type="STRING" id="177199.A0A420Y546"/>
<dbReference type="CDD" id="cd02440">
    <property type="entry name" value="AdoMet_MTases"/>
    <property type="match status" value="1"/>
</dbReference>
<evidence type="ECO:0000259" key="7">
    <source>
        <dbReference type="Pfam" id="PF13847"/>
    </source>
</evidence>
<evidence type="ECO:0000256" key="4">
    <source>
        <dbReference type="ARBA" id="ARBA00022691"/>
    </source>
</evidence>
<feature type="region of interest" description="Disordered" evidence="6">
    <location>
        <begin position="124"/>
        <end position="169"/>
    </location>
</feature>
<proteinExistence type="inferred from homology"/>
<comment type="subcellular location">
    <subcellularLocation>
        <location evidence="5">Cytoplasm</location>
    </subcellularLocation>
</comment>
<dbReference type="PANTHER" id="PTHR12843">
    <property type="entry name" value="PROTEIN-LYSINE N-METHYLTRANSFERASE METTL10"/>
    <property type="match status" value="1"/>
</dbReference>
<keyword evidence="2 5" id="KW-0489">Methyltransferase</keyword>
<feature type="compositionally biased region" description="Acidic residues" evidence="6">
    <location>
        <begin position="127"/>
        <end position="141"/>
    </location>
</feature>
<evidence type="ECO:0000256" key="2">
    <source>
        <dbReference type="ARBA" id="ARBA00022603"/>
    </source>
</evidence>
<comment type="similarity">
    <text evidence="5">Belongs to the class I-like SAM-binding methyltransferase superfamily. EFM4 family.</text>
</comment>
<evidence type="ECO:0000256" key="5">
    <source>
        <dbReference type="HAMAP-Rule" id="MF_03188"/>
    </source>
</evidence>
<dbReference type="GO" id="GO:0005737">
    <property type="term" value="C:cytoplasm"/>
    <property type="evidence" value="ECO:0007669"/>
    <property type="project" value="UniProtKB-SubCell"/>
</dbReference>
<dbReference type="SUPFAM" id="SSF53335">
    <property type="entry name" value="S-adenosyl-L-methionine-dependent methyltransferases"/>
    <property type="match status" value="1"/>
</dbReference>
<dbReference type="OrthoDB" id="10069295at2759"/>
<dbReference type="EMBL" id="QVQW01000050">
    <property type="protein sequence ID" value="RKU42870.1"/>
    <property type="molecule type" value="Genomic_DNA"/>
</dbReference>
<evidence type="ECO:0000313" key="8">
    <source>
        <dbReference type="EMBL" id="RKU42870.1"/>
    </source>
</evidence>